<dbReference type="Pfam" id="PF04289">
    <property type="entry name" value="DUF447_N"/>
    <property type="match status" value="1"/>
</dbReference>
<evidence type="ECO:0000313" key="4">
    <source>
        <dbReference type="Proteomes" id="UP001432202"/>
    </source>
</evidence>
<dbReference type="InterPro" id="IPR012349">
    <property type="entry name" value="Split_barrel_FMN-bd"/>
</dbReference>
<dbReference type="RefSeq" id="WP_338601127.1">
    <property type="nucleotide sequence ID" value="NZ_CP146016.1"/>
</dbReference>
<evidence type="ECO:0000313" key="3">
    <source>
        <dbReference type="EMBL" id="WWQ60408.1"/>
    </source>
</evidence>
<evidence type="ECO:0000259" key="1">
    <source>
        <dbReference type="Pfam" id="PF04289"/>
    </source>
</evidence>
<gene>
    <name evidence="3" type="ORF">V6M85_13375</name>
</gene>
<protein>
    <submittedName>
        <fullName evidence="3">DUF447 domain-containing protein</fullName>
    </submittedName>
</protein>
<keyword evidence="4" id="KW-1185">Reference proteome</keyword>
<feature type="domain" description="DUF447" evidence="2">
    <location>
        <begin position="132"/>
        <end position="177"/>
    </location>
</feature>
<dbReference type="Gene3D" id="2.30.110.10">
    <property type="entry name" value="Electron Transport, Fmn-binding Protein, Chain A"/>
    <property type="match status" value="1"/>
</dbReference>
<dbReference type="InterPro" id="IPR007386">
    <property type="entry name" value="DUF447_N"/>
</dbReference>
<dbReference type="EMBL" id="CP146016">
    <property type="protein sequence ID" value="WWQ60408.1"/>
    <property type="molecule type" value="Genomic_DNA"/>
</dbReference>
<organism evidence="3 4">
    <name type="scientific">Sulfolobus tengchongensis</name>
    <dbReference type="NCBI Taxonomy" id="207809"/>
    <lineage>
        <taxon>Archaea</taxon>
        <taxon>Thermoproteota</taxon>
        <taxon>Thermoprotei</taxon>
        <taxon>Sulfolobales</taxon>
        <taxon>Sulfolobaceae</taxon>
        <taxon>Sulfolobus</taxon>
    </lineage>
</organism>
<dbReference type="Pfam" id="PF20766">
    <property type="entry name" value="DUF447_C"/>
    <property type="match status" value="1"/>
</dbReference>
<dbReference type="AlphaFoldDB" id="A0AAX4L2L6"/>
<evidence type="ECO:0000259" key="2">
    <source>
        <dbReference type="Pfam" id="PF20766"/>
    </source>
</evidence>
<dbReference type="SUPFAM" id="SSF50475">
    <property type="entry name" value="FMN-binding split barrel"/>
    <property type="match status" value="1"/>
</dbReference>
<proteinExistence type="predicted"/>
<dbReference type="Proteomes" id="UP001432202">
    <property type="component" value="Chromosome"/>
</dbReference>
<sequence length="196" mass="22415">MKKFLKMFFPHDGIYEVLVGTSGIKPIIKPLGIIVNGNELNFRIYKNTLTFANLEKNNRCSIHITLDTSYFILSILEKINFDIDNEYNLPILKNLNIIYAECTRISNGDPSVFSVNPFDLEVNSITVPTAYNRGAFISVDLLVNYTRLDIYKGSELQRLINILSYEFSVVKRTSPYTANLLEEVENKVKSKGFKLD</sequence>
<dbReference type="InterPro" id="IPR049288">
    <property type="entry name" value="DUF447_C"/>
</dbReference>
<feature type="domain" description="DUF447" evidence="1">
    <location>
        <begin position="15"/>
        <end position="122"/>
    </location>
</feature>
<name>A0AAX4L2L6_9CREN</name>
<dbReference type="GeneID" id="89337778"/>
<accession>A0AAX4L2L6</accession>
<reference evidence="3 4" key="1">
    <citation type="submission" date="2024-02" db="EMBL/GenBank/DDBJ databases">
        <title>STSV induces naive adaptation in Sulfolobus.</title>
        <authorList>
            <person name="Xiang X."/>
            <person name="Song M."/>
        </authorList>
    </citation>
    <scope>NUCLEOTIDE SEQUENCE [LARGE SCALE GENOMIC DNA]</scope>
    <source>
        <strain evidence="3 4">RT2</strain>
    </source>
</reference>